<evidence type="ECO:0000256" key="1">
    <source>
        <dbReference type="SAM" id="MobiDB-lite"/>
    </source>
</evidence>
<dbReference type="Proteomes" id="UP001500755">
    <property type="component" value="Unassembled WGS sequence"/>
</dbReference>
<evidence type="ECO:0000313" key="3">
    <source>
        <dbReference type="EMBL" id="GAA1999707.1"/>
    </source>
</evidence>
<comment type="caution">
    <text evidence="3">The sequence shown here is derived from an EMBL/GenBank/DDBJ whole genome shotgun (WGS) entry which is preliminary data.</text>
</comment>
<organism evidence="3 4">
    <name type="scientific">Brevibacterium samyangense</name>
    <dbReference type="NCBI Taxonomy" id="366888"/>
    <lineage>
        <taxon>Bacteria</taxon>
        <taxon>Bacillati</taxon>
        <taxon>Actinomycetota</taxon>
        <taxon>Actinomycetes</taxon>
        <taxon>Micrococcales</taxon>
        <taxon>Brevibacteriaceae</taxon>
        <taxon>Brevibacterium</taxon>
    </lineage>
</organism>
<dbReference type="PROSITE" id="PS51257">
    <property type="entry name" value="PROKAR_LIPOPROTEIN"/>
    <property type="match status" value="1"/>
</dbReference>
<name>A0ABP5EKY1_9MICO</name>
<feature type="signal peptide" evidence="2">
    <location>
        <begin position="1"/>
        <end position="25"/>
    </location>
</feature>
<sequence>MKRLALFSASAVMSLGLVLTGCVGAGGGEGSGGEENQDTQQQQPVDDPGVVSVDPSDIIIEQTYTKAGTQDSTKVSVLSLQEEGDFMTLRIAFTPTFASVADDEYIDNWDLTQQLDMSAFESDIVLLDRQNLKEYSVIRGEPGAMASSTGDVEILNGSTWVWWGTFAKPQDEVATLDLRVSDMMPEFTDIPITR</sequence>
<dbReference type="RefSeq" id="WP_344306527.1">
    <property type="nucleotide sequence ID" value="NZ_BAAANO010000004.1"/>
</dbReference>
<dbReference type="EMBL" id="BAAANO010000004">
    <property type="protein sequence ID" value="GAA1999707.1"/>
    <property type="molecule type" value="Genomic_DNA"/>
</dbReference>
<evidence type="ECO:0000256" key="2">
    <source>
        <dbReference type="SAM" id="SignalP"/>
    </source>
</evidence>
<feature type="chain" id="PRO_5046735645" evidence="2">
    <location>
        <begin position="26"/>
        <end position="194"/>
    </location>
</feature>
<accession>A0ABP5EKY1</accession>
<proteinExistence type="predicted"/>
<evidence type="ECO:0000313" key="4">
    <source>
        <dbReference type="Proteomes" id="UP001500755"/>
    </source>
</evidence>
<keyword evidence="4" id="KW-1185">Reference proteome</keyword>
<protein>
    <submittedName>
        <fullName evidence="3">Uncharacterized protein</fullName>
    </submittedName>
</protein>
<reference evidence="4" key="1">
    <citation type="journal article" date="2019" name="Int. J. Syst. Evol. Microbiol.">
        <title>The Global Catalogue of Microorganisms (GCM) 10K type strain sequencing project: providing services to taxonomists for standard genome sequencing and annotation.</title>
        <authorList>
            <consortium name="The Broad Institute Genomics Platform"/>
            <consortium name="The Broad Institute Genome Sequencing Center for Infectious Disease"/>
            <person name="Wu L."/>
            <person name="Ma J."/>
        </authorList>
    </citation>
    <scope>NUCLEOTIDE SEQUENCE [LARGE SCALE GENOMIC DNA]</scope>
    <source>
        <strain evidence="4">JCM 14546</strain>
    </source>
</reference>
<gene>
    <name evidence="3" type="ORF">GCM10009755_04180</name>
</gene>
<keyword evidence="2" id="KW-0732">Signal</keyword>
<feature type="region of interest" description="Disordered" evidence="1">
    <location>
        <begin position="28"/>
        <end position="50"/>
    </location>
</feature>
<feature type="compositionally biased region" description="Low complexity" evidence="1">
    <location>
        <begin position="38"/>
        <end position="50"/>
    </location>
</feature>